<keyword evidence="1" id="KW-1133">Transmembrane helix</keyword>
<name>A0A2P4EQN4_9GAMM</name>
<reference evidence="2 3" key="1">
    <citation type="submission" date="2018-01" db="EMBL/GenBank/DDBJ databases">
        <title>Draft genome of the type strain Pseudomonas oceani DSM 100277 isolated from the deep water in Okinawa trough, northwestern Pacific Ocean.</title>
        <authorList>
            <person name="Gomila M."/>
            <person name="Mulet M."/>
            <person name="Garcia-Valdes E."/>
            <person name="Lalucat J."/>
        </authorList>
    </citation>
    <scope>NUCLEOTIDE SEQUENCE [LARGE SCALE GENOMIC DNA]</scope>
    <source>
        <strain evidence="2 3">DSM 100277</strain>
    </source>
</reference>
<dbReference type="Proteomes" id="UP000243451">
    <property type="component" value="Unassembled WGS sequence"/>
</dbReference>
<dbReference type="PIRSF" id="PIRSF032817">
    <property type="entry name" value="UCP032817"/>
    <property type="match status" value="1"/>
</dbReference>
<dbReference type="InterPro" id="IPR017008">
    <property type="entry name" value="UCP032817-like"/>
</dbReference>
<organism evidence="2 3">
    <name type="scientific">Halopseudomonas oceani</name>
    <dbReference type="NCBI Taxonomy" id="1708783"/>
    <lineage>
        <taxon>Bacteria</taxon>
        <taxon>Pseudomonadati</taxon>
        <taxon>Pseudomonadota</taxon>
        <taxon>Gammaproteobacteria</taxon>
        <taxon>Pseudomonadales</taxon>
        <taxon>Pseudomonadaceae</taxon>
        <taxon>Halopseudomonas</taxon>
    </lineage>
</organism>
<evidence type="ECO:0000313" key="3">
    <source>
        <dbReference type="Proteomes" id="UP000243451"/>
    </source>
</evidence>
<dbReference type="OrthoDB" id="278697at2"/>
<keyword evidence="1" id="KW-0812">Transmembrane</keyword>
<feature type="transmembrane region" description="Helical" evidence="1">
    <location>
        <begin position="6"/>
        <end position="23"/>
    </location>
</feature>
<proteinExistence type="predicted"/>
<dbReference type="EMBL" id="PPSK01000029">
    <property type="protein sequence ID" value="POB00931.1"/>
    <property type="molecule type" value="Genomic_DNA"/>
</dbReference>
<comment type="caution">
    <text evidence="2">The sequence shown here is derived from an EMBL/GenBank/DDBJ whole genome shotgun (WGS) entry which is preliminary data.</text>
</comment>
<sequence>MTTETVVVIVIAAFFLFLAYLGYRKSARAKREKLIDSYRFPESIAAKVSQTYPHLTEQQVNQVMRGLREYFHVCNVAGRRVVSMPSQAVDVAWHEFILFTKKYEYFCKKALGRFLHHTPAEAMSSPTIAQKGIKRAWRLACLREGLQPRAADRLPLLFAMDAQLNIPGGFRYAMDCQRAPGSHYCATHIGCSSGFIGGCSSGCISGCSGDSSGGDGGAGCGGGGD</sequence>
<protein>
    <submittedName>
        <fullName evidence="2">Uncharacterized protein</fullName>
    </submittedName>
</protein>
<keyword evidence="1" id="KW-0472">Membrane</keyword>
<evidence type="ECO:0000256" key="1">
    <source>
        <dbReference type="SAM" id="Phobius"/>
    </source>
</evidence>
<evidence type="ECO:0000313" key="2">
    <source>
        <dbReference type="EMBL" id="POB00931.1"/>
    </source>
</evidence>
<gene>
    <name evidence="2" type="ORF">C1949_18035</name>
</gene>
<keyword evidence="3" id="KW-1185">Reference proteome</keyword>
<dbReference type="AlphaFoldDB" id="A0A2P4EQN4"/>
<accession>A0A2P4EQN4</accession>
<dbReference type="RefSeq" id="WP_104739797.1">
    <property type="nucleotide sequence ID" value="NZ_BMHR01000025.1"/>
</dbReference>